<dbReference type="RefSeq" id="WP_094765796.1">
    <property type="nucleotide sequence ID" value="NZ_FUKQ01000052.1"/>
</dbReference>
<dbReference type="AlphaFoldDB" id="A0A1R4KG80"/>
<evidence type="ECO:0000259" key="1">
    <source>
        <dbReference type="SMART" id="SM00955"/>
    </source>
</evidence>
<dbReference type="STRING" id="1255658.FM114_14215"/>
<dbReference type="SUPFAM" id="SSF50249">
    <property type="entry name" value="Nucleic acid-binding proteins"/>
    <property type="match status" value="1"/>
</dbReference>
<dbReference type="Proteomes" id="UP000188342">
    <property type="component" value="Unassembled WGS sequence"/>
</dbReference>
<dbReference type="PANTHER" id="PTHR23355">
    <property type="entry name" value="RIBONUCLEASE"/>
    <property type="match status" value="1"/>
</dbReference>
<dbReference type="InterPro" id="IPR001900">
    <property type="entry name" value="RNase_II/R"/>
</dbReference>
<dbReference type="SMART" id="SM00955">
    <property type="entry name" value="RNB"/>
    <property type="match status" value="1"/>
</dbReference>
<dbReference type="InterPro" id="IPR012340">
    <property type="entry name" value="NA-bd_OB-fold"/>
</dbReference>
<accession>A0A1R4KG80</accession>
<dbReference type="Pfam" id="PF00773">
    <property type="entry name" value="RNB"/>
    <property type="match status" value="1"/>
</dbReference>
<dbReference type="Pfam" id="PF18614">
    <property type="entry name" value="RNase_II_C_S1"/>
    <property type="match status" value="1"/>
</dbReference>
<dbReference type="EMBL" id="FUKQ01000052">
    <property type="protein sequence ID" value="SJN43326.1"/>
    <property type="molecule type" value="Genomic_DNA"/>
</dbReference>
<dbReference type="InterPro" id="IPR050180">
    <property type="entry name" value="RNR_Ribonuclease"/>
</dbReference>
<feature type="domain" description="RNB" evidence="1">
    <location>
        <begin position="60"/>
        <end position="379"/>
    </location>
</feature>
<proteinExistence type="predicted"/>
<keyword evidence="3" id="KW-1185">Reference proteome</keyword>
<dbReference type="GO" id="GO:0003723">
    <property type="term" value="F:RNA binding"/>
    <property type="evidence" value="ECO:0007669"/>
    <property type="project" value="InterPro"/>
</dbReference>
<protein>
    <submittedName>
        <fullName evidence="2">3'-to-5' exoribonuclease RNase R</fullName>
    </submittedName>
</protein>
<gene>
    <name evidence="2" type="ORF">FM114_14215</name>
</gene>
<dbReference type="GO" id="GO:0006402">
    <property type="term" value="P:mRNA catabolic process"/>
    <property type="evidence" value="ECO:0007669"/>
    <property type="project" value="TreeGrafter"/>
</dbReference>
<organism evidence="2 3">
    <name type="scientific">Luteococcus japonicus LSP_Lj1</name>
    <dbReference type="NCBI Taxonomy" id="1255658"/>
    <lineage>
        <taxon>Bacteria</taxon>
        <taxon>Bacillati</taxon>
        <taxon>Actinomycetota</taxon>
        <taxon>Actinomycetes</taxon>
        <taxon>Propionibacteriales</taxon>
        <taxon>Propionibacteriaceae</taxon>
        <taxon>Luteococcus</taxon>
    </lineage>
</organism>
<evidence type="ECO:0000313" key="3">
    <source>
        <dbReference type="Proteomes" id="UP000188342"/>
    </source>
</evidence>
<evidence type="ECO:0000313" key="2">
    <source>
        <dbReference type="EMBL" id="SJN43326.1"/>
    </source>
</evidence>
<dbReference type="InterPro" id="IPR040596">
    <property type="entry name" value="RNase_II_C_S1"/>
</dbReference>
<dbReference type="OrthoDB" id="5800376at2"/>
<name>A0A1R4KG80_9ACTN</name>
<dbReference type="PANTHER" id="PTHR23355:SF9">
    <property type="entry name" value="DIS3-LIKE EXONUCLEASE 2"/>
    <property type="match status" value="1"/>
</dbReference>
<reference evidence="2 3" key="1">
    <citation type="submission" date="2017-02" db="EMBL/GenBank/DDBJ databases">
        <authorList>
            <person name="Peterson S.W."/>
        </authorList>
    </citation>
    <scope>NUCLEOTIDE SEQUENCE [LARGE SCALE GENOMIC DNA]</scope>
    <source>
        <strain evidence="2 3">LSP_Lj1</strain>
    </source>
</reference>
<dbReference type="GO" id="GO:0004540">
    <property type="term" value="F:RNA nuclease activity"/>
    <property type="evidence" value="ECO:0007669"/>
    <property type="project" value="InterPro"/>
</dbReference>
<sequence>MPARHITMQQQVPDAIRAGIDRLRAELEVPTAFPAGVEQAAADIAASGPLDEQAWGLGERVDHTNKPFVTIDPEGSMDLDQAMFLERAGDGFLVWYAIADVAAWVEPGGPIDVEAHRRGQTFYAPLERAPLHPSQLSEAAASLLADGRPRPALVWRIELDAQGAQRSAHVERGLVASRERLDYVGVQKMLDEGEASEWLELLREIGQLREQQEITRGGVSLNLPEQEIVAEGDDWRVVFRSPLPVEGWNAQISLLTGMAAAQLMLDAKQGIVRTLPPADERDVRKLRAIAQSLRIEWPADRGYPDFVRSLDVSQPSHLAMMTSCTRLFRGAAYTVVDETTAGGNLKHNALAANYAHCTAPLRRLVDRYVGEVCVHLCSKTPIPVWVTDALATLPDEMRASDQRAKKFERGIVDLTEALVLSSHVGQVFTGTVVEHDEKRDEGTISIPEPATEGRIKGKDLELGQEVSARLETVDLTKGTVVFVATS</sequence>